<proteinExistence type="predicted"/>
<dbReference type="Gene3D" id="1.10.10.60">
    <property type="entry name" value="Homeodomain-like"/>
    <property type="match status" value="1"/>
</dbReference>
<comment type="caution">
    <text evidence="6">The sequence shown here is derived from an EMBL/GenBank/DDBJ whole genome shotgun (WGS) entry which is preliminary data.</text>
</comment>
<dbReference type="RefSeq" id="WP_136840718.1">
    <property type="nucleotide sequence ID" value="NZ_SUPL01000001.1"/>
</dbReference>
<keyword evidence="3" id="KW-0804">Transcription</keyword>
<evidence type="ECO:0000256" key="1">
    <source>
        <dbReference type="ARBA" id="ARBA00023015"/>
    </source>
</evidence>
<dbReference type="Gene3D" id="1.10.357.10">
    <property type="entry name" value="Tetracycline Repressor, domain 2"/>
    <property type="match status" value="1"/>
</dbReference>
<dbReference type="PANTHER" id="PTHR47506">
    <property type="entry name" value="TRANSCRIPTIONAL REGULATORY PROTEIN"/>
    <property type="match status" value="1"/>
</dbReference>
<dbReference type="GO" id="GO:0003677">
    <property type="term" value="F:DNA binding"/>
    <property type="evidence" value="ECO:0007669"/>
    <property type="project" value="UniProtKB-UniRule"/>
</dbReference>
<evidence type="ECO:0000259" key="5">
    <source>
        <dbReference type="PROSITE" id="PS50977"/>
    </source>
</evidence>
<dbReference type="InterPro" id="IPR001647">
    <property type="entry name" value="HTH_TetR"/>
</dbReference>
<accession>A0A4U0F146</accession>
<dbReference type="InterPro" id="IPR036271">
    <property type="entry name" value="Tet_transcr_reg_TetR-rel_C_sf"/>
</dbReference>
<evidence type="ECO:0000256" key="4">
    <source>
        <dbReference type="PROSITE-ProRule" id="PRU00335"/>
    </source>
</evidence>
<dbReference type="InterPro" id="IPR009057">
    <property type="entry name" value="Homeodomain-like_sf"/>
</dbReference>
<dbReference type="OrthoDB" id="9795242at2"/>
<evidence type="ECO:0000256" key="3">
    <source>
        <dbReference type="ARBA" id="ARBA00023163"/>
    </source>
</evidence>
<keyword evidence="1" id="KW-0805">Transcription regulation</keyword>
<dbReference type="AlphaFoldDB" id="A0A4U0F146"/>
<keyword evidence="2 4" id="KW-0238">DNA-binding</keyword>
<dbReference type="Proteomes" id="UP000307657">
    <property type="component" value="Unassembled WGS sequence"/>
</dbReference>
<feature type="domain" description="HTH tetR-type" evidence="5">
    <location>
        <begin position="6"/>
        <end position="66"/>
    </location>
</feature>
<name>A0A4U0F146_9FLAO</name>
<feature type="DNA-binding region" description="H-T-H motif" evidence="4">
    <location>
        <begin position="29"/>
        <end position="48"/>
    </location>
</feature>
<gene>
    <name evidence="6" type="ORF">E5167_02555</name>
</gene>
<dbReference type="Pfam" id="PF00440">
    <property type="entry name" value="TetR_N"/>
    <property type="match status" value="1"/>
</dbReference>
<dbReference type="SUPFAM" id="SSF48498">
    <property type="entry name" value="Tetracyclin repressor-like, C-terminal domain"/>
    <property type="match status" value="1"/>
</dbReference>
<reference evidence="6 7" key="1">
    <citation type="submission" date="2019-04" db="EMBL/GenBank/DDBJ databases">
        <title>Lacinutrix sp. nov., isolated from marine water.</title>
        <authorList>
            <person name="Kim W."/>
        </authorList>
    </citation>
    <scope>NUCLEOTIDE SEQUENCE [LARGE SCALE GENOMIC DNA]</scope>
    <source>
        <strain evidence="6 7">CAU 1491</strain>
    </source>
</reference>
<protein>
    <submittedName>
        <fullName evidence="6">TetR/AcrR family transcriptional regulator</fullName>
    </submittedName>
</protein>
<dbReference type="PANTHER" id="PTHR47506:SF1">
    <property type="entry name" value="HTH-TYPE TRANSCRIPTIONAL REGULATOR YJDC"/>
    <property type="match status" value="1"/>
</dbReference>
<dbReference type="SUPFAM" id="SSF46689">
    <property type="entry name" value="Homeodomain-like"/>
    <property type="match status" value="1"/>
</dbReference>
<evidence type="ECO:0000313" key="6">
    <source>
        <dbReference type="EMBL" id="TJY38155.1"/>
    </source>
</evidence>
<dbReference type="PROSITE" id="PS50977">
    <property type="entry name" value="HTH_TETR_2"/>
    <property type="match status" value="1"/>
</dbReference>
<evidence type="ECO:0000256" key="2">
    <source>
        <dbReference type="ARBA" id="ARBA00023125"/>
    </source>
</evidence>
<organism evidence="6 7">
    <name type="scientific">Pontimicrobium aquaticum</name>
    <dbReference type="NCBI Taxonomy" id="2565367"/>
    <lineage>
        <taxon>Bacteria</taxon>
        <taxon>Pseudomonadati</taxon>
        <taxon>Bacteroidota</taxon>
        <taxon>Flavobacteriia</taxon>
        <taxon>Flavobacteriales</taxon>
        <taxon>Flavobacteriaceae</taxon>
        <taxon>Pontimicrobium</taxon>
    </lineage>
</organism>
<evidence type="ECO:0000313" key="7">
    <source>
        <dbReference type="Proteomes" id="UP000307657"/>
    </source>
</evidence>
<sequence>MARKKEYKEEEVIEKAMDLFWRNGYESTSVRMLEKEMGINQFSIYSSFGNKKGVFLKSLNCYKKKAKLELIDKLKNSSDGIESIKQYFYDFINFSKDIQLNKGCLITNTVNELGEKADKEIISEILNFAASVKKVFIQKLESNSLKTTKTINKQANYLMISLQGLSVASKMFDQEQLNDFIESTFKNL</sequence>
<dbReference type="EMBL" id="SUPL01000001">
    <property type="protein sequence ID" value="TJY38155.1"/>
    <property type="molecule type" value="Genomic_DNA"/>
</dbReference>
<keyword evidence="7" id="KW-1185">Reference proteome</keyword>